<proteinExistence type="predicted"/>
<gene>
    <name evidence="1" type="ORF">O6P43_000430</name>
</gene>
<evidence type="ECO:0000313" key="2">
    <source>
        <dbReference type="Proteomes" id="UP001163823"/>
    </source>
</evidence>
<evidence type="ECO:0000313" key="1">
    <source>
        <dbReference type="EMBL" id="KAJ7981123.1"/>
    </source>
</evidence>
<sequence>MAGRSAIVRSLCRAATNSVPRRTSLGVPPRSTNFIPLRIPILHPSPFRLVRRELTSFRPVHGAIASACLVSKLPSEAGTSTEGLLTISVLSSGVMQKTSSLQSGIAE</sequence>
<dbReference type="Proteomes" id="UP001163823">
    <property type="component" value="Chromosome 1"/>
</dbReference>
<reference evidence="1 2" key="1">
    <citation type="journal article" date="2023" name="Science">
        <title>Elucidation of the pathway for biosynthesis of saponin adjuvants from the soapbark tree.</title>
        <authorList>
            <person name="Reed J."/>
            <person name="Orme A."/>
            <person name="El-Demerdash A."/>
            <person name="Owen C."/>
            <person name="Martin L.B.B."/>
            <person name="Misra R.C."/>
            <person name="Kikuchi S."/>
            <person name="Rejzek M."/>
            <person name="Martin A.C."/>
            <person name="Harkess A."/>
            <person name="Leebens-Mack J."/>
            <person name="Louveau T."/>
            <person name="Stephenson M.J."/>
            <person name="Osbourn A."/>
        </authorList>
    </citation>
    <scope>NUCLEOTIDE SEQUENCE [LARGE SCALE GENOMIC DNA]</scope>
    <source>
        <strain evidence="1">S10</strain>
    </source>
</reference>
<dbReference type="KEGG" id="qsa:O6P43_000430"/>
<dbReference type="EMBL" id="JARAOO010000001">
    <property type="protein sequence ID" value="KAJ7981123.1"/>
    <property type="molecule type" value="Genomic_DNA"/>
</dbReference>
<name>A0AAD7QGP8_QUISA</name>
<comment type="caution">
    <text evidence="1">The sequence shown here is derived from an EMBL/GenBank/DDBJ whole genome shotgun (WGS) entry which is preliminary data.</text>
</comment>
<dbReference type="AlphaFoldDB" id="A0AAD7QGP8"/>
<keyword evidence="2" id="KW-1185">Reference proteome</keyword>
<protein>
    <submittedName>
        <fullName evidence="1">Uncharacterized protein</fullName>
    </submittedName>
</protein>
<organism evidence="1 2">
    <name type="scientific">Quillaja saponaria</name>
    <name type="common">Soap bark tree</name>
    <dbReference type="NCBI Taxonomy" id="32244"/>
    <lineage>
        <taxon>Eukaryota</taxon>
        <taxon>Viridiplantae</taxon>
        <taxon>Streptophyta</taxon>
        <taxon>Embryophyta</taxon>
        <taxon>Tracheophyta</taxon>
        <taxon>Spermatophyta</taxon>
        <taxon>Magnoliopsida</taxon>
        <taxon>eudicotyledons</taxon>
        <taxon>Gunneridae</taxon>
        <taxon>Pentapetalae</taxon>
        <taxon>rosids</taxon>
        <taxon>fabids</taxon>
        <taxon>Fabales</taxon>
        <taxon>Quillajaceae</taxon>
        <taxon>Quillaja</taxon>
    </lineage>
</organism>
<accession>A0AAD7QGP8</accession>